<dbReference type="SUPFAM" id="SSF51621">
    <property type="entry name" value="Phosphoenolpyruvate/pyruvate domain"/>
    <property type="match status" value="1"/>
</dbReference>
<dbReference type="InterPro" id="IPR015813">
    <property type="entry name" value="Pyrv/PenolPyrv_kinase-like_dom"/>
</dbReference>
<dbReference type="EMBL" id="SADE01000004">
    <property type="protein sequence ID" value="RVU34026.1"/>
    <property type="molecule type" value="Genomic_DNA"/>
</dbReference>
<sequence length="293" mass="31065">MTEQTGLKARLEMPDLLLTPGVFDAFGAMLAEQAGFEALYVSGASIAYTRLGRPDIGLVGMEEVASVVGHIRERVDLPLVVDADTGFGNAINVQRTVKVFERAGATAIQLEDQAMPKRCGHLKGKSLVPTAEMTGKIKAAVDARASEETLIVARTDAIAVEGFAPALDRADAYAAAGADVLFVEAPRTAEEIQAVIDRFGTRIPLLANMVEGGQTPLHDAAQLEALGFSIAIFPGGLARALAKAGADYFASLKQHGTTDAFRDRMLDFTELNAVLGTDDILSSGQQYDAENQE</sequence>
<dbReference type="Gene3D" id="3.20.20.60">
    <property type="entry name" value="Phosphoenolpyruvate-binding domains"/>
    <property type="match status" value="1"/>
</dbReference>
<name>A0A437QHV6_9PROT</name>
<organism evidence="1 2">
    <name type="scientific">Hwanghaeella grinnelliae</name>
    <dbReference type="NCBI Taxonomy" id="2500179"/>
    <lineage>
        <taxon>Bacteria</taxon>
        <taxon>Pseudomonadati</taxon>
        <taxon>Pseudomonadota</taxon>
        <taxon>Alphaproteobacteria</taxon>
        <taxon>Rhodospirillales</taxon>
        <taxon>Rhodospirillaceae</taxon>
        <taxon>Hwanghaeella</taxon>
    </lineage>
</organism>
<reference evidence="2" key="1">
    <citation type="submission" date="2019-01" db="EMBL/GenBank/DDBJ databases">
        <title>Gri0909 isolated from a small marine red alga.</title>
        <authorList>
            <person name="Kim J."/>
            <person name="Jeong S.E."/>
            <person name="Jeon C.O."/>
        </authorList>
    </citation>
    <scope>NUCLEOTIDE SEQUENCE [LARGE SCALE GENOMIC DNA]</scope>
    <source>
        <strain evidence="2">Gri0909</strain>
    </source>
</reference>
<comment type="caution">
    <text evidence="1">The sequence shown here is derived from an EMBL/GenBank/DDBJ whole genome shotgun (WGS) entry which is preliminary data.</text>
</comment>
<evidence type="ECO:0000313" key="2">
    <source>
        <dbReference type="Proteomes" id="UP000287447"/>
    </source>
</evidence>
<accession>A0A437QHV6</accession>
<dbReference type="AlphaFoldDB" id="A0A437QHV6"/>
<dbReference type="InterPro" id="IPR039556">
    <property type="entry name" value="ICL/PEPM"/>
</dbReference>
<protein>
    <submittedName>
        <fullName evidence="1">Carboxyvinyl-carboxyphosphonate phosphorylmutase</fullName>
    </submittedName>
</protein>
<keyword evidence="2" id="KW-1185">Reference proteome</keyword>
<dbReference type="PANTHER" id="PTHR42905">
    <property type="entry name" value="PHOSPHOENOLPYRUVATE CARBOXYLASE"/>
    <property type="match status" value="1"/>
</dbReference>
<dbReference type="GO" id="GO:0016833">
    <property type="term" value="F:oxo-acid-lyase activity"/>
    <property type="evidence" value="ECO:0007669"/>
    <property type="project" value="UniProtKB-ARBA"/>
</dbReference>
<dbReference type="PANTHER" id="PTHR42905:SF5">
    <property type="entry name" value="CARBOXYVINYL-CARBOXYPHOSPHONATE PHOSPHORYLMUTASE, CHLOROPLASTIC"/>
    <property type="match status" value="1"/>
</dbReference>
<dbReference type="PROSITE" id="PS00161">
    <property type="entry name" value="ISOCITRATE_LYASE"/>
    <property type="match status" value="1"/>
</dbReference>
<evidence type="ECO:0000313" key="1">
    <source>
        <dbReference type="EMBL" id="RVU34026.1"/>
    </source>
</evidence>
<dbReference type="RefSeq" id="WP_127768056.1">
    <property type="nucleotide sequence ID" value="NZ_SADE01000004.1"/>
</dbReference>
<dbReference type="Pfam" id="PF13714">
    <property type="entry name" value="PEP_mutase"/>
    <property type="match status" value="1"/>
</dbReference>
<gene>
    <name evidence="1" type="ORF">EOI86_23175</name>
</gene>
<dbReference type="OrthoDB" id="9771433at2"/>
<proteinExistence type="predicted"/>
<dbReference type="Proteomes" id="UP000287447">
    <property type="component" value="Unassembled WGS sequence"/>
</dbReference>
<dbReference type="InterPro" id="IPR040442">
    <property type="entry name" value="Pyrv_kinase-like_dom_sf"/>
</dbReference>
<dbReference type="InterPro" id="IPR018523">
    <property type="entry name" value="Isocitrate_lyase_ph_CS"/>
</dbReference>
<dbReference type="CDD" id="cd00377">
    <property type="entry name" value="ICL_PEPM"/>
    <property type="match status" value="1"/>
</dbReference>